<evidence type="ECO:0000256" key="4">
    <source>
        <dbReference type="SAM" id="MobiDB-lite"/>
    </source>
</evidence>
<dbReference type="Gene3D" id="2.40.160.50">
    <property type="entry name" value="membrane protein fhac: a member of the omp85/tpsb transporter family"/>
    <property type="match status" value="1"/>
</dbReference>
<dbReference type="Gene3D" id="3.10.20.310">
    <property type="entry name" value="membrane protein fhac"/>
    <property type="match status" value="1"/>
</dbReference>
<keyword evidence="8" id="KW-1185">Reference proteome</keyword>
<evidence type="ECO:0000256" key="3">
    <source>
        <dbReference type="ARBA" id="ARBA00023237"/>
    </source>
</evidence>
<accession>A0ABU8B6Z1</accession>
<evidence type="ECO:0000259" key="6">
    <source>
        <dbReference type="Pfam" id="PF08479"/>
    </source>
</evidence>
<reference evidence="7 8" key="1">
    <citation type="submission" date="2024-02" db="EMBL/GenBank/DDBJ databases">
        <title>Adaptive strategies in a cosmopolitan and abundant soil bacterium.</title>
        <authorList>
            <person name="Carini P."/>
        </authorList>
    </citation>
    <scope>NUCLEOTIDE SEQUENCE [LARGE SCALE GENOMIC DNA]</scope>
    <source>
        <strain evidence="7 8">AZCC 1608</strain>
    </source>
</reference>
<evidence type="ECO:0000313" key="7">
    <source>
        <dbReference type="EMBL" id="MEH2554299.1"/>
    </source>
</evidence>
<keyword evidence="3" id="KW-0998">Cell outer membrane</keyword>
<protein>
    <submittedName>
        <fullName evidence="7">Hemolysin activation/secretion protein</fullName>
    </submittedName>
</protein>
<keyword evidence="1" id="KW-1134">Transmembrane beta strand</keyword>
<dbReference type="InterPro" id="IPR051544">
    <property type="entry name" value="TPS_OM_transporter"/>
</dbReference>
<feature type="domain" description="Haemolysin activator HlyB C-terminal" evidence="5">
    <location>
        <begin position="246"/>
        <end position="546"/>
    </location>
</feature>
<dbReference type="Pfam" id="PF08479">
    <property type="entry name" value="POTRA_2"/>
    <property type="match status" value="1"/>
</dbReference>
<dbReference type="PANTHER" id="PTHR34597:SF6">
    <property type="entry name" value="BLR6126 PROTEIN"/>
    <property type="match status" value="1"/>
</dbReference>
<comment type="caution">
    <text evidence="7">The sequence shown here is derived from an EMBL/GenBank/DDBJ whole genome shotgun (WGS) entry which is preliminary data.</text>
</comment>
<dbReference type="InterPro" id="IPR013686">
    <property type="entry name" value="Polypept-transport_assoc_ShlB"/>
</dbReference>
<proteinExistence type="predicted"/>
<dbReference type="PANTHER" id="PTHR34597">
    <property type="entry name" value="SLR1661 PROTEIN"/>
    <property type="match status" value="1"/>
</dbReference>
<organism evidence="7 8">
    <name type="scientific">Bradyrhizobium algeriense</name>
    <dbReference type="NCBI Taxonomy" id="634784"/>
    <lineage>
        <taxon>Bacteria</taxon>
        <taxon>Pseudomonadati</taxon>
        <taxon>Pseudomonadota</taxon>
        <taxon>Alphaproteobacteria</taxon>
        <taxon>Hyphomicrobiales</taxon>
        <taxon>Nitrobacteraceae</taxon>
        <taxon>Bradyrhizobium</taxon>
    </lineage>
</organism>
<evidence type="ECO:0000259" key="5">
    <source>
        <dbReference type="Pfam" id="PF03865"/>
    </source>
</evidence>
<evidence type="ECO:0000256" key="1">
    <source>
        <dbReference type="ARBA" id="ARBA00022452"/>
    </source>
</evidence>
<dbReference type="Proteomes" id="UP001364224">
    <property type="component" value="Unassembled WGS sequence"/>
</dbReference>
<sequence>MGRGSLNDWRLASVLLRKCAHAALSRHHLSTAGLVLWTLTGCLPAQAQHANQPGYDPRQTEKRFDDQQSSQGANGRPRLPLPQFARPEGQGDSRPLFVLRHVSISGAVAMPQERLAATYQSYIGKKVSQADLAAIAAAVSDVYRAAGFHLSRAIVPPQDIQSGRLRIQVIEGSITELALEGDGAEQFGVRPMLDAVLTERPSRLATLERQLLLINGRPGVRIEDTAIEEIGTASGHFRLIVSLKTWHLFTSFGVDNLGSSSVGPWQSYGTAAFNSYLAPGDSLVLNLSTTPGDPRQLAFGRLSYEVPVGADGARIGASGYYSEVWPGDYRHLYSDNIKTESFEIHGSIAALQSQKSSLTLTAAAGFTNATENDVFGPIYADRIRTASLTSDYRLQDSFGGTNYLTVNYRQGLDILGASHRDEDYLSHDGASGKFSALNFWFTRYQTLSDAWSLKLAAAGQTASGPLFTSQQFYLGGIAFGRGYGSAEISGDNGLAGSAELRFDQKTNLQYLSGYQIYGFVDSGVAWNDGYQLSDGLSLTSAGGGVRFFLVDGLQADIGAAAPLTYRAPDNPTRGARVLFSLTSALKLCPVRATTRCL</sequence>
<feature type="domain" description="Polypeptide-transport-associated ShlB-type" evidence="6">
    <location>
        <begin position="97"/>
        <end position="172"/>
    </location>
</feature>
<evidence type="ECO:0000313" key="8">
    <source>
        <dbReference type="Proteomes" id="UP001364224"/>
    </source>
</evidence>
<name>A0ABU8B6Z1_9BRAD</name>
<dbReference type="InterPro" id="IPR005565">
    <property type="entry name" value="Hemolysn_activator_HlyB_C"/>
</dbReference>
<dbReference type="EMBL" id="JAZHRV010000001">
    <property type="protein sequence ID" value="MEH2554299.1"/>
    <property type="molecule type" value="Genomic_DNA"/>
</dbReference>
<evidence type="ECO:0000256" key="2">
    <source>
        <dbReference type="ARBA" id="ARBA00022692"/>
    </source>
</evidence>
<keyword evidence="1" id="KW-0472">Membrane</keyword>
<gene>
    <name evidence="7" type="ORF">V1286_001828</name>
</gene>
<feature type="region of interest" description="Disordered" evidence="4">
    <location>
        <begin position="48"/>
        <end position="92"/>
    </location>
</feature>
<keyword evidence="2" id="KW-0812">Transmembrane</keyword>
<dbReference type="Pfam" id="PF03865">
    <property type="entry name" value="ShlB"/>
    <property type="match status" value="1"/>
</dbReference>